<keyword evidence="3" id="KW-1185">Reference proteome</keyword>
<comment type="caution">
    <text evidence="2">The sequence shown here is derived from an EMBL/GenBank/DDBJ whole genome shotgun (WGS) entry which is preliminary data.</text>
</comment>
<dbReference type="Proteomes" id="UP001500282">
    <property type="component" value="Unassembled WGS sequence"/>
</dbReference>
<protein>
    <submittedName>
        <fullName evidence="2">Uncharacterized protein</fullName>
    </submittedName>
</protein>
<feature type="region of interest" description="Disordered" evidence="1">
    <location>
        <begin position="1"/>
        <end position="80"/>
    </location>
</feature>
<name>A0ABN1WQV2_9ACTN</name>
<accession>A0ABN1WQV2</accession>
<dbReference type="EMBL" id="BAAAIH010000005">
    <property type="protein sequence ID" value="GAA1257612.1"/>
    <property type="molecule type" value="Genomic_DNA"/>
</dbReference>
<organism evidence="2 3">
    <name type="scientific">Streptomyces javensis</name>
    <dbReference type="NCBI Taxonomy" id="114698"/>
    <lineage>
        <taxon>Bacteria</taxon>
        <taxon>Bacillati</taxon>
        <taxon>Actinomycetota</taxon>
        <taxon>Actinomycetes</taxon>
        <taxon>Kitasatosporales</taxon>
        <taxon>Streptomycetaceae</taxon>
        <taxon>Streptomyces</taxon>
        <taxon>Streptomyces violaceusniger group</taxon>
    </lineage>
</organism>
<evidence type="ECO:0000256" key="1">
    <source>
        <dbReference type="SAM" id="MobiDB-lite"/>
    </source>
</evidence>
<evidence type="ECO:0000313" key="3">
    <source>
        <dbReference type="Proteomes" id="UP001500282"/>
    </source>
</evidence>
<reference evidence="2 3" key="1">
    <citation type="journal article" date="2019" name="Int. J. Syst. Evol. Microbiol.">
        <title>The Global Catalogue of Microorganisms (GCM) 10K type strain sequencing project: providing services to taxonomists for standard genome sequencing and annotation.</title>
        <authorList>
            <consortium name="The Broad Institute Genomics Platform"/>
            <consortium name="The Broad Institute Genome Sequencing Center for Infectious Disease"/>
            <person name="Wu L."/>
            <person name="Ma J."/>
        </authorList>
    </citation>
    <scope>NUCLEOTIDE SEQUENCE [LARGE SCALE GENOMIC DNA]</scope>
    <source>
        <strain evidence="2 3">JCM 11448</strain>
    </source>
</reference>
<sequence>MRGHQRGAVRVSEWSAASETVHPRTWRGEVLGPSRRPSPNVQLSTRNRRRGAGVPSKTARAHCSAVRGPARGTGKANAEA</sequence>
<proteinExistence type="predicted"/>
<evidence type="ECO:0000313" key="2">
    <source>
        <dbReference type="EMBL" id="GAA1257612.1"/>
    </source>
</evidence>
<gene>
    <name evidence="2" type="ORF">GCM10009579_14460</name>
</gene>